<keyword evidence="3" id="KW-1185">Reference proteome</keyword>
<accession>A0A1J0VMU7</accession>
<reference evidence="2" key="1">
    <citation type="submission" date="2016-11" db="EMBL/GenBank/DDBJ databases">
        <authorList>
            <person name="Jaros S."/>
            <person name="Januszkiewicz K."/>
            <person name="Wedrychowicz H."/>
        </authorList>
    </citation>
    <scope>NUCLEOTIDE SEQUENCE [LARGE SCALE GENOMIC DNA]</scope>
    <source>
        <strain evidence="2">Y48</strain>
    </source>
</reference>
<sequence length="107" mass="10899">MAVAGEEMMMRRVLASAGVFSAIMLATTGMAAANADRAPLTIAQQANPVRMAEAPSGTTGFGATVDNTARPIVDTGSGAQLGWEILRLIGWLANGSSEPCTGLCGPF</sequence>
<evidence type="ECO:0000313" key="3">
    <source>
        <dbReference type="Proteomes" id="UP000183810"/>
    </source>
</evidence>
<feature type="chain" id="PRO_5012181773" description="Secreted protein" evidence="1">
    <location>
        <begin position="32"/>
        <end position="107"/>
    </location>
</feature>
<proteinExistence type="predicted"/>
<gene>
    <name evidence="2" type="ORF">BOX37_04590</name>
</gene>
<protein>
    <recommendedName>
        <fullName evidence="4">Secreted protein</fullName>
    </recommendedName>
</protein>
<dbReference type="AlphaFoldDB" id="A0A1J0VMU7"/>
<name>A0A1J0VMU7_9NOCA</name>
<dbReference type="EMBL" id="CP018082">
    <property type="protein sequence ID" value="APE33363.1"/>
    <property type="molecule type" value="Genomic_DNA"/>
</dbReference>
<organism evidence="2 3">
    <name type="scientific">Nocardia mangyaensis</name>
    <dbReference type="NCBI Taxonomy" id="2213200"/>
    <lineage>
        <taxon>Bacteria</taxon>
        <taxon>Bacillati</taxon>
        <taxon>Actinomycetota</taxon>
        <taxon>Actinomycetes</taxon>
        <taxon>Mycobacteriales</taxon>
        <taxon>Nocardiaceae</taxon>
        <taxon>Nocardia</taxon>
    </lineage>
</organism>
<evidence type="ECO:0000256" key="1">
    <source>
        <dbReference type="SAM" id="SignalP"/>
    </source>
</evidence>
<evidence type="ECO:0000313" key="2">
    <source>
        <dbReference type="EMBL" id="APE33363.1"/>
    </source>
</evidence>
<keyword evidence="1" id="KW-0732">Signal</keyword>
<dbReference type="Proteomes" id="UP000183810">
    <property type="component" value="Chromosome"/>
</dbReference>
<dbReference type="KEGG" id="nsl:BOX37_04590"/>
<evidence type="ECO:0008006" key="4">
    <source>
        <dbReference type="Google" id="ProtNLM"/>
    </source>
</evidence>
<feature type="signal peptide" evidence="1">
    <location>
        <begin position="1"/>
        <end position="31"/>
    </location>
</feature>
<dbReference type="RefSeq" id="WP_071926544.1">
    <property type="nucleotide sequence ID" value="NZ_CP018082.1"/>
</dbReference>